<reference evidence="2 3" key="1">
    <citation type="journal article" date="2024" name="Microbiology">
        <title>Methylomarinum rosea sp. nov., a novel halophilic methanotrophic bacterium from the hypersaline Lake Elton.</title>
        <authorList>
            <person name="Suleimanov R.Z."/>
            <person name="Oshkin I.Y."/>
            <person name="Danilova O.V."/>
            <person name="Suzina N.E."/>
            <person name="Dedysh S.N."/>
        </authorList>
    </citation>
    <scope>NUCLEOTIDE SEQUENCE [LARGE SCALE GENOMIC DNA]</scope>
    <source>
        <strain evidence="2 3">Ch1-1</strain>
    </source>
</reference>
<sequence>MNIVGWIAMAFITQSIDFAEVIHLPQAHTTGGISLAESIAKRRSVRAFDSRPLSIEQIGQLLWAAQGITEERRGLRVAPSAGALYPLELYLVVSAGVYHYIPQRHELERVIEGDRHSNSHVISLSIFAGFRAWGVSVEERRSPST</sequence>
<evidence type="ECO:0000313" key="3">
    <source>
        <dbReference type="Proteomes" id="UP001225378"/>
    </source>
</evidence>
<dbReference type="InterPro" id="IPR000415">
    <property type="entry name" value="Nitroreductase-like"/>
</dbReference>
<dbReference type="Proteomes" id="UP001225378">
    <property type="component" value="Chromosome"/>
</dbReference>
<evidence type="ECO:0000259" key="1">
    <source>
        <dbReference type="Pfam" id="PF00881"/>
    </source>
</evidence>
<dbReference type="RefSeq" id="WP_305909008.1">
    <property type="nucleotide sequence ID" value="NZ_CP157743.1"/>
</dbReference>
<keyword evidence="3" id="KW-1185">Reference proteome</keyword>
<dbReference type="SUPFAM" id="SSF55469">
    <property type="entry name" value="FMN-dependent nitroreductase-like"/>
    <property type="match status" value="1"/>
</dbReference>
<dbReference type="EMBL" id="CP157743">
    <property type="protein sequence ID" value="XBS22021.1"/>
    <property type="molecule type" value="Genomic_DNA"/>
</dbReference>
<proteinExistence type="predicted"/>
<feature type="domain" description="Nitroreductase" evidence="1">
    <location>
        <begin position="39"/>
        <end position="120"/>
    </location>
</feature>
<dbReference type="PANTHER" id="PTHR43745">
    <property type="entry name" value="NITROREDUCTASE MJ1384-RELATED"/>
    <property type="match status" value="1"/>
</dbReference>
<dbReference type="Pfam" id="PF00881">
    <property type="entry name" value="Nitroreductase"/>
    <property type="match status" value="1"/>
</dbReference>
<dbReference type="Gene3D" id="3.40.109.10">
    <property type="entry name" value="NADH Oxidase"/>
    <property type="match status" value="1"/>
</dbReference>
<dbReference type="GO" id="GO:0016491">
    <property type="term" value="F:oxidoreductase activity"/>
    <property type="evidence" value="ECO:0007669"/>
    <property type="project" value="InterPro"/>
</dbReference>
<dbReference type="InterPro" id="IPR029479">
    <property type="entry name" value="Nitroreductase"/>
</dbReference>
<accession>A0AAU7NYB8</accession>
<dbReference type="KEGG" id="mech:Q9L42_007825"/>
<evidence type="ECO:0000313" key="2">
    <source>
        <dbReference type="EMBL" id="XBS22021.1"/>
    </source>
</evidence>
<dbReference type="InterPro" id="IPR052544">
    <property type="entry name" value="Bacteriocin_Proc_Enz"/>
</dbReference>
<organism evidence="2 3">
    <name type="scientific">Methylomarinum roseum</name>
    <dbReference type="NCBI Taxonomy" id="3067653"/>
    <lineage>
        <taxon>Bacteria</taxon>
        <taxon>Pseudomonadati</taxon>
        <taxon>Pseudomonadota</taxon>
        <taxon>Gammaproteobacteria</taxon>
        <taxon>Methylococcales</taxon>
        <taxon>Methylococcaceae</taxon>
        <taxon>Methylomarinum</taxon>
    </lineage>
</organism>
<protein>
    <submittedName>
        <fullName evidence="2">Nitroreductase family protein</fullName>
    </submittedName>
</protein>
<gene>
    <name evidence="2" type="ORF">Q9L42_007825</name>
</gene>
<dbReference type="AlphaFoldDB" id="A0AAU7NYB8"/>
<name>A0AAU7NYB8_9GAMM</name>
<dbReference type="PANTHER" id="PTHR43745:SF2">
    <property type="entry name" value="NITROREDUCTASE MJ1384-RELATED"/>
    <property type="match status" value="1"/>
</dbReference>